<proteinExistence type="predicted"/>
<sequence>MKSSQLNKVLGLVKRTGDRCVIVDNESESVMVLLDLPQYEKLLHFTTPVEKMSEEELLDRINRDIALWQARNKSEAVEDEEDDFEDNQDDKDALSLLEDTGIPWPTYGSAPHKSVKSSDFGEEWPNLQEESLEDVAEEESDEEEEKFYLEPVE</sequence>
<reference evidence="2 3" key="1">
    <citation type="journal article" date="2015" name="Nature">
        <title>rRNA introns, odd ribosomes, and small enigmatic genomes across a large radiation of phyla.</title>
        <authorList>
            <person name="Brown C.T."/>
            <person name="Hug L.A."/>
            <person name="Thomas B.C."/>
            <person name="Sharon I."/>
            <person name="Castelle C.J."/>
            <person name="Singh A."/>
            <person name="Wilkins M.J."/>
            <person name="Williams K.H."/>
            <person name="Banfield J.F."/>
        </authorList>
    </citation>
    <scope>NUCLEOTIDE SEQUENCE [LARGE SCALE GENOMIC DNA]</scope>
</reference>
<accession>A0A0G1P387</accession>
<dbReference type="EMBL" id="LCMA01000001">
    <property type="protein sequence ID" value="KKU27359.1"/>
    <property type="molecule type" value="Genomic_DNA"/>
</dbReference>
<feature type="compositionally biased region" description="Acidic residues" evidence="1">
    <location>
        <begin position="130"/>
        <end position="145"/>
    </location>
</feature>
<protein>
    <submittedName>
        <fullName evidence="2">Uncharacterized protein</fullName>
    </submittedName>
</protein>
<evidence type="ECO:0000313" key="2">
    <source>
        <dbReference type="EMBL" id="KKU27359.1"/>
    </source>
</evidence>
<evidence type="ECO:0000256" key="1">
    <source>
        <dbReference type="SAM" id="MobiDB-lite"/>
    </source>
</evidence>
<organism evidence="2 3">
    <name type="scientific">Candidatus Magasanikbacteria bacterium GW2011_GWA2_46_17</name>
    <dbReference type="NCBI Taxonomy" id="1619042"/>
    <lineage>
        <taxon>Bacteria</taxon>
        <taxon>Candidatus Magasanikiibacteriota</taxon>
    </lineage>
</organism>
<feature type="compositionally biased region" description="Acidic residues" evidence="1">
    <location>
        <begin position="77"/>
        <end position="89"/>
    </location>
</feature>
<gene>
    <name evidence="2" type="ORF">UX39_C0001G0079</name>
</gene>
<name>A0A0G1P387_9BACT</name>
<feature type="region of interest" description="Disordered" evidence="1">
    <location>
        <begin position="72"/>
        <end position="153"/>
    </location>
</feature>
<evidence type="ECO:0000313" key="3">
    <source>
        <dbReference type="Proteomes" id="UP000034175"/>
    </source>
</evidence>
<dbReference type="Proteomes" id="UP000034175">
    <property type="component" value="Unassembled WGS sequence"/>
</dbReference>
<comment type="caution">
    <text evidence="2">The sequence shown here is derived from an EMBL/GenBank/DDBJ whole genome shotgun (WGS) entry which is preliminary data.</text>
</comment>
<dbReference type="AlphaFoldDB" id="A0A0G1P387"/>